<dbReference type="SUPFAM" id="SSF161098">
    <property type="entry name" value="MetI-like"/>
    <property type="match status" value="1"/>
</dbReference>
<dbReference type="PROSITE" id="PS50928">
    <property type="entry name" value="ABC_TM1"/>
    <property type="match status" value="1"/>
</dbReference>
<sequence>MLSRNRDNRPGAWTATTGYRWLIVPPALFLALFFFWPLVLVVARGFTDPVPGFQNYARITESSLYVHVLYNTVETTLIVTLLCLVIAYPVAYVMSSARGTRLQVMAAFVIIPLWTSAVIRSYSWMVVFQRKGVLNDAFVALGVADEPFRFIPGTLAVNVGMVHIMLPFMILPLVANMRAIDRSLIRAAEVMGANPLIAFAKVFLPLSVPGISAGSAVVFMLSLGFFITPALLGGPKHLMAAVLIEQQANVFFDWGLASSLATLLLVITLVIYALYVRVTGGAAGGFAKGA</sequence>
<dbReference type="AlphaFoldDB" id="A0A7S8HBP1"/>
<dbReference type="GO" id="GO:0005886">
    <property type="term" value="C:plasma membrane"/>
    <property type="evidence" value="ECO:0007669"/>
    <property type="project" value="UniProtKB-SubCell"/>
</dbReference>
<keyword evidence="6 8" id="KW-1133">Transmembrane helix</keyword>
<keyword evidence="5 8" id="KW-0812">Transmembrane</keyword>
<gene>
    <name evidence="10" type="ORF">HW532_08150</name>
</gene>
<name>A0A7S8HBP1_9HYPH</name>
<dbReference type="EMBL" id="CP058214">
    <property type="protein sequence ID" value="QPC42674.1"/>
    <property type="molecule type" value="Genomic_DNA"/>
</dbReference>
<proteinExistence type="inferred from homology"/>
<evidence type="ECO:0000259" key="9">
    <source>
        <dbReference type="PROSITE" id="PS50928"/>
    </source>
</evidence>
<evidence type="ECO:0000256" key="1">
    <source>
        <dbReference type="ARBA" id="ARBA00004651"/>
    </source>
</evidence>
<dbReference type="GO" id="GO:0055085">
    <property type="term" value="P:transmembrane transport"/>
    <property type="evidence" value="ECO:0007669"/>
    <property type="project" value="InterPro"/>
</dbReference>
<feature type="transmembrane region" description="Helical" evidence="8">
    <location>
        <begin position="64"/>
        <end position="90"/>
    </location>
</feature>
<organism evidence="10 11">
    <name type="scientific">Kaustia mangrovi</name>
    <dbReference type="NCBI Taxonomy" id="2593653"/>
    <lineage>
        <taxon>Bacteria</taxon>
        <taxon>Pseudomonadati</taxon>
        <taxon>Pseudomonadota</taxon>
        <taxon>Alphaproteobacteria</taxon>
        <taxon>Hyphomicrobiales</taxon>
        <taxon>Parvibaculaceae</taxon>
        <taxon>Kaustia</taxon>
    </lineage>
</organism>
<feature type="transmembrane region" description="Helical" evidence="8">
    <location>
        <begin position="254"/>
        <end position="275"/>
    </location>
</feature>
<evidence type="ECO:0000256" key="6">
    <source>
        <dbReference type="ARBA" id="ARBA00022989"/>
    </source>
</evidence>
<feature type="transmembrane region" description="Helical" evidence="8">
    <location>
        <begin position="102"/>
        <end position="122"/>
    </location>
</feature>
<dbReference type="KEGG" id="kmn:HW532_08150"/>
<evidence type="ECO:0000313" key="11">
    <source>
        <dbReference type="Proteomes" id="UP000593594"/>
    </source>
</evidence>
<feature type="transmembrane region" description="Helical" evidence="8">
    <location>
        <begin position="155"/>
        <end position="175"/>
    </location>
</feature>
<dbReference type="PANTHER" id="PTHR42929:SF5">
    <property type="entry name" value="ABC TRANSPORTER PERMEASE PROTEIN"/>
    <property type="match status" value="1"/>
</dbReference>
<keyword evidence="4" id="KW-1003">Cell membrane</keyword>
<evidence type="ECO:0000313" key="10">
    <source>
        <dbReference type="EMBL" id="QPC42674.1"/>
    </source>
</evidence>
<feature type="transmembrane region" description="Helical" evidence="8">
    <location>
        <begin position="210"/>
        <end position="233"/>
    </location>
</feature>
<reference evidence="10 11" key="1">
    <citation type="submission" date="2020-06" db="EMBL/GenBank/DDBJ databases">
        <title>Genome sequence of 2 isolates from Red Sea Mangroves.</title>
        <authorList>
            <person name="Sefrji F."/>
            <person name="Michoud G."/>
            <person name="Merlino G."/>
            <person name="Daffonchio D."/>
        </authorList>
    </citation>
    <scope>NUCLEOTIDE SEQUENCE [LARGE SCALE GENOMIC DNA]</scope>
    <source>
        <strain evidence="10 11">R1DC25</strain>
    </source>
</reference>
<keyword evidence="11" id="KW-1185">Reference proteome</keyword>
<comment type="similarity">
    <text evidence="2">Belongs to the binding-protein-dependent transport system permease family. CysTW subfamily.</text>
</comment>
<feature type="transmembrane region" description="Helical" evidence="8">
    <location>
        <begin position="21"/>
        <end position="44"/>
    </location>
</feature>
<dbReference type="InterPro" id="IPR000515">
    <property type="entry name" value="MetI-like"/>
</dbReference>
<evidence type="ECO:0000256" key="3">
    <source>
        <dbReference type="ARBA" id="ARBA00022448"/>
    </source>
</evidence>
<evidence type="ECO:0000256" key="2">
    <source>
        <dbReference type="ARBA" id="ARBA00007069"/>
    </source>
</evidence>
<feature type="domain" description="ABC transmembrane type-1" evidence="9">
    <location>
        <begin position="69"/>
        <end position="275"/>
    </location>
</feature>
<dbReference type="CDD" id="cd06261">
    <property type="entry name" value="TM_PBP2"/>
    <property type="match status" value="1"/>
</dbReference>
<evidence type="ECO:0000256" key="4">
    <source>
        <dbReference type="ARBA" id="ARBA00022475"/>
    </source>
</evidence>
<dbReference type="Proteomes" id="UP000593594">
    <property type="component" value="Chromosome"/>
</dbReference>
<comment type="subcellular location">
    <subcellularLocation>
        <location evidence="1">Cell membrane</location>
        <topology evidence="1">Multi-pass membrane protein</topology>
    </subcellularLocation>
</comment>
<keyword evidence="7 8" id="KW-0472">Membrane</keyword>
<evidence type="ECO:0000256" key="7">
    <source>
        <dbReference type="ARBA" id="ARBA00023136"/>
    </source>
</evidence>
<accession>A0A7S8HBP1</accession>
<dbReference type="PANTHER" id="PTHR42929">
    <property type="entry name" value="INNER MEMBRANE ABC TRANSPORTER PERMEASE PROTEIN YDCU-RELATED-RELATED"/>
    <property type="match status" value="1"/>
</dbReference>
<evidence type="ECO:0000256" key="8">
    <source>
        <dbReference type="SAM" id="Phobius"/>
    </source>
</evidence>
<dbReference type="InterPro" id="IPR035906">
    <property type="entry name" value="MetI-like_sf"/>
</dbReference>
<protein>
    <submittedName>
        <fullName evidence="10">ABC transporter permease</fullName>
    </submittedName>
</protein>
<dbReference type="RefSeq" id="WP_213163911.1">
    <property type="nucleotide sequence ID" value="NZ_CP058214.1"/>
</dbReference>
<dbReference type="Gene3D" id="1.10.3720.10">
    <property type="entry name" value="MetI-like"/>
    <property type="match status" value="1"/>
</dbReference>
<keyword evidence="3" id="KW-0813">Transport</keyword>
<evidence type="ECO:0000256" key="5">
    <source>
        <dbReference type="ARBA" id="ARBA00022692"/>
    </source>
</evidence>
<feature type="transmembrane region" description="Helical" evidence="8">
    <location>
        <begin position="187"/>
        <end position="204"/>
    </location>
</feature>